<dbReference type="GO" id="GO:0004830">
    <property type="term" value="F:tryptophan-tRNA ligase activity"/>
    <property type="evidence" value="ECO:0007669"/>
    <property type="project" value="UniProtKB-EC"/>
</dbReference>
<keyword evidence="5 10" id="KW-0067">ATP-binding</keyword>
<evidence type="ECO:0000256" key="5">
    <source>
        <dbReference type="ARBA" id="ARBA00022840"/>
    </source>
</evidence>
<name>A0A7S3KW08_EUPCR</name>
<sequence length="299" mass="34168">MQEAFDLPLVIQLTDDEKFFHKQDLTFENVHKMGYDNIKDIIAFGFDPEKTFIFSDIDYIKYLYPNVCKMQKALTLNNVKGVFGFNDSDNAGKYAFPAVQAAPSFSNTFPHIFGKKKNVPCLIPQAIDQDPYFRMTRDIAKKLKYEKPGCIQSKFFPAITGLSGKMSASLANTTIYLSDDPKQIKNKIKKHAKSGGGETLEEHREKGANLEVDIPYQYLTFFMEDDEELARIAEEYSSGRMLTGEIKQICADVITEFITEYQERRKKVTDEDVQLFTSIRPINPKSSKMPEKPAEEAKK</sequence>
<evidence type="ECO:0000313" key="12">
    <source>
        <dbReference type="EMBL" id="CAE0393278.1"/>
    </source>
</evidence>
<dbReference type="EMBL" id="HBIK01038982">
    <property type="protein sequence ID" value="CAE0393278.1"/>
    <property type="molecule type" value="Transcribed_RNA"/>
</dbReference>
<dbReference type="PANTHER" id="PTHR10055:SF1">
    <property type="entry name" value="TRYPTOPHAN--TRNA LIGASE, CYTOPLASMIC"/>
    <property type="match status" value="1"/>
</dbReference>
<dbReference type="EC" id="6.1.1.2" evidence="2"/>
<evidence type="ECO:0000256" key="6">
    <source>
        <dbReference type="ARBA" id="ARBA00022917"/>
    </source>
</evidence>
<gene>
    <name evidence="12" type="ORF">ECRA1380_LOCUS18256</name>
</gene>
<organism evidence="12">
    <name type="scientific">Euplotes crassus</name>
    <dbReference type="NCBI Taxonomy" id="5936"/>
    <lineage>
        <taxon>Eukaryota</taxon>
        <taxon>Sar</taxon>
        <taxon>Alveolata</taxon>
        <taxon>Ciliophora</taxon>
        <taxon>Intramacronucleata</taxon>
        <taxon>Spirotrichea</taxon>
        <taxon>Hypotrichia</taxon>
        <taxon>Euplotida</taxon>
        <taxon>Euplotidae</taxon>
        <taxon>Moneuplotes</taxon>
    </lineage>
</organism>
<dbReference type="InterPro" id="IPR002306">
    <property type="entry name" value="Trp-tRNA-ligase"/>
</dbReference>
<protein>
    <recommendedName>
        <fullName evidence="2">tryptophan--tRNA ligase</fullName>
        <ecNumber evidence="2">6.1.1.2</ecNumber>
    </recommendedName>
    <alternativeName>
        <fullName evidence="8">Tryptophanyl-tRNA synthetase</fullName>
    </alternativeName>
</protein>
<accession>A0A7S3KW08</accession>
<dbReference type="GO" id="GO:0006436">
    <property type="term" value="P:tryptophanyl-tRNA aminoacylation"/>
    <property type="evidence" value="ECO:0007669"/>
    <property type="project" value="InterPro"/>
</dbReference>
<keyword evidence="6 10" id="KW-0648">Protein biosynthesis</keyword>
<dbReference type="InterPro" id="IPR014729">
    <property type="entry name" value="Rossmann-like_a/b/a_fold"/>
</dbReference>
<dbReference type="GO" id="GO:0005737">
    <property type="term" value="C:cytoplasm"/>
    <property type="evidence" value="ECO:0007669"/>
    <property type="project" value="TreeGrafter"/>
</dbReference>
<dbReference type="Gene3D" id="3.40.50.620">
    <property type="entry name" value="HUPs"/>
    <property type="match status" value="1"/>
</dbReference>
<evidence type="ECO:0000256" key="3">
    <source>
        <dbReference type="ARBA" id="ARBA00022598"/>
    </source>
</evidence>
<proteinExistence type="inferred from homology"/>
<dbReference type="Gene3D" id="1.10.240.10">
    <property type="entry name" value="Tyrosyl-Transfer RNA Synthetase"/>
    <property type="match status" value="1"/>
</dbReference>
<dbReference type="InterPro" id="IPR002305">
    <property type="entry name" value="aa-tRNA-synth_Ic"/>
</dbReference>
<feature type="compositionally biased region" description="Basic and acidic residues" evidence="11">
    <location>
        <begin position="288"/>
        <end position="299"/>
    </location>
</feature>
<evidence type="ECO:0000256" key="8">
    <source>
        <dbReference type="ARBA" id="ARBA00030268"/>
    </source>
</evidence>
<comment type="catalytic activity">
    <reaction evidence="9">
        <text>tRNA(Trp) + L-tryptophan + ATP = L-tryptophyl-tRNA(Trp) + AMP + diphosphate + H(+)</text>
        <dbReference type="Rhea" id="RHEA:24080"/>
        <dbReference type="Rhea" id="RHEA-COMP:9671"/>
        <dbReference type="Rhea" id="RHEA-COMP:9705"/>
        <dbReference type="ChEBI" id="CHEBI:15378"/>
        <dbReference type="ChEBI" id="CHEBI:30616"/>
        <dbReference type="ChEBI" id="CHEBI:33019"/>
        <dbReference type="ChEBI" id="CHEBI:57912"/>
        <dbReference type="ChEBI" id="CHEBI:78442"/>
        <dbReference type="ChEBI" id="CHEBI:78535"/>
        <dbReference type="ChEBI" id="CHEBI:456215"/>
        <dbReference type="EC" id="6.1.1.2"/>
    </reaction>
</comment>
<keyword evidence="7 10" id="KW-0030">Aminoacyl-tRNA synthetase</keyword>
<comment type="similarity">
    <text evidence="1 10">Belongs to the class-I aminoacyl-tRNA synthetase family.</text>
</comment>
<dbReference type="PRINTS" id="PR01039">
    <property type="entry name" value="TRNASYNTHTRP"/>
</dbReference>
<dbReference type="GO" id="GO:0005524">
    <property type="term" value="F:ATP binding"/>
    <property type="evidence" value="ECO:0007669"/>
    <property type="project" value="UniProtKB-KW"/>
</dbReference>
<dbReference type="NCBIfam" id="TIGR00233">
    <property type="entry name" value="trpS"/>
    <property type="match status" value="1"/>
</dbReference>
<evidence type="ECO:0000256" key="9">
    <source>
        <dbReference type="ARBA" id="ARBA00049929"/>
    </source>
</evidence>
<keyword evidence="4 10" id="KW-0547">Nucleotide-binding</keyword>
<evidence type="ECO:0000256" key="11">
    <source>
        <dbReference type="SAM" id="MobiDB-lite"/>
    </source>
</evidence>
<dbReference type="AlphaFoldDB" id="A0A7S3KW08"/>
<evidence type="ECO:0000256" key="1">
    <source>
        <dbReference type="ARBA" id="ARBA00005594"/>
    </source>
</evidence>
<feature type="region of interest" description="Disordered" evidence="11">
    <location>
        <begin position="279"/>
        <end position="299"/>
    </location>
</feature>
<evidence type="ECO:0000256" key="2">
    <source>
        <dbReference type="ARBA" id="ARBA00013161"/>
    </source>
</evidence>
<dbReference type="FunFam" id="1.10.240.10:FF:000007">
    <property type="entry name" value="Tryptophan--tRNA ligase"/>
    <property type="match status" value="1"/>
</dbReference>
<dbReference type="PANTHER" id="PTHR10055">
    <property type="entry name" value="TRYPTOPHANYL-TRNA SYNTHETASE"/>
    <property type="match status" value="1"/>
</dbReference>
<reference evidence="12" key="1">
    <citation type="submission" date="2021-01" db="EMBL/GenBank/DDBJ databases">
        <authorList>
            <person name="Corre E."/>
            <person name="Pelletier E."/>
            <person name="Niang G."/>
            <person name="Scheremetjew M."/>
            <person name="Finn R."/>
            <person name="Kale V."/>
            <person name="Holt S."/>
            <person name="Cochrane G."/>
            <person name="Meng A."/>
            <person name="Brown T."/>
            <person name="Cohen L."/>
        </authorList>
    </citation>
    <scope>NUCLEOTIDE SEQUENCE</scope>
    <source>
        <strain evidence="12">CT5</strain>
    </source>
</reference>
<dbReference type="SUPFAM" id="SSF52374">
    <property type="entry name" value="Nucleotidylyl transferase"/>
    <property type="match status" value="1"/>
</dbReference>
<evidence type="ECO:0000256" key="10">
    <source>
        <dbReference type="RuleBase" id="RU363036"/>
    </source>
</evidence>
<evidence type="ECO:0000256" key="7">
    <source>
        <dbReference type="ARBA" id="ARBA00023146"/>
    </source>
</evidence>
<keyword evidence="3 10" id="KW-0436">Ligase</keyword>
<dbReference type="Pfam" id="PF00579">
    <property type="entry name" value="tRNA-synt_1b"/>
    <property type="match status" value="1"/>
</dbReference>
<evidence type="ECO:0000256" key="4">
    <source>
        <dbReference type="ARBA" id="ARBA00022741"/>
    </source>
</evidence>